<protein>
    <submittedName>
        <fullName evidence="2">TadE family protein</fullName>
    </submittedName>
</protein>
<name>A0AAU0MDK0_9MICO</name>
<dbReference type="KEGG" id="mliy:RYJ27_07560"/>
<keyword evidence="1" id="KW-1133">Transmembrane helix</keyword>
<keyword evidence="1" id="KW-0812">Transmembrane</keyword>
<evidence type="ECO:0000313" key="3">
    <source>
        <dbReference type="Proteomes" id="UP001329313"/>
    </source>
</evidence>
<dbReference type="RefSeq" id="WP_330169724.1">
    <property type="nucleotide sequence ID" value="NZ_CP137080.1"/>
</dbReference>
<gene>
    <name evidence="2" type="ORF">RYJ27_07560</name>
</gene>
<reference evidence="2 3" key="1">
    <citation type="submission" date="2023-10" db="EMBL/GenBank/DDBJ databases">
        <title>Y20.</title>
        <authorList>
            <person name="Zhang G."/>
            <person name="Ding Y."/>
        </authorList>
    </citation>
    <scope>NUCLEOTIDE SEQUENCE [LARGE SCALE GENOMIC DNA]</scope>
    <source>
        <strain evidence="2 3">Y20</strain>
    </source>
</reference>
<keyword evidence="3" id="KW-1185">Reference proteome</keyword>
<organism evidence="2 3">
    <name type="scientific">Microbacterium limosum</name>
    <dbReference type="NCBI Taxonomy" id="3079935"/>
    <lineage>
        <taxon>Bacteria</taxon>
        <taxon>Bacillati</taxon>
        <taxon>Actinomycetota</taxon>
        <taxon>Actinomycetes</taxon>
        <taxon>Micrococcales</taxon>
        <taxon>Microbacteriaceae</taxon>
        <taxon>Microbacterium</taxon>
    </lineage>
</organism>
<feature type="transmembrane region" description="Helical" evidence="1">
    <location>
        <begin position="20"/>
        <end position="41"/>
    </location>
</feature>
<sequence length="151" mass="15461">MRRSKASTDSSDAGSAPLEFIAVGLLLLVPLVYLVLAAATLQAHALGAESAARHVARAIAQADGIRSADARAGAVLATTAREYGMDASAVVLSISCEPAAPCPAAGATVRVDVRTRVALPLVPPVFGLERIVSLPVEATAMQKVSRFWGAS</sequence>
<accession>A0AAU0MDK0</accession>
<dbReference type="EMBL" id="CP137080">
    <property type="protein sequence ID" value="WOQ68583.1"/>
    <property type="molecule type" value="Genomic_DNA"/>
</dbReference>
<evidence type="ECO:0000256" key="1">
    <source>
        <dbReference type="SAM" id="Phobius"/>
    </source>
</evidence>
<dbReference type="Proteomes" id="UP001329313">
    <property type="component" value="Chromosome"/>
</dbReference>
<evidence type="ECO:0000313" key="2">
    <source>
        <dbReference type="EMBL" id="WOQ68583.1"/>
    </source>
</evidence>
<keyword evidence="1" id="KW-0472">Membrane</keyword>
<dbReference type="AlphaFoldDB" id="A0AAU0MDK0"/>
<proteinExistence type="predicted"/>